<keyword evidence="3" id="KW-0378">Hydrolase</keyword>
<evidence type="ECO:0000256" key="3">
    <source>
        <dbReference type="RuleBase" id="RU361203"/>
    </source>
</evidence>
<feature type="transmembrane region" description="Helical" evidence="4">
    <location>
        <begin position="12"/>
        <end position="35"/>
    </location>
</feature>
<dbReference type="InterPro" id="IPR008963">
    <property type="entry name" value="Purple_acid_Pase-like_N"/>
</dbReference>
<protein>
    <recommendedName>
        <fullName evidence="3">Purple acid phosphatase</fullName>
        <ecNumber evidence="3">3.1.3.2</ecNumber>
    </recommendedName>
</protein>
<organism evidence="8 9">
    <name type="scientific">Octopus sinensis</name>
    <name type="common">East Asian common octopus</name>
    <dbReference type="NCBI Taxonomy" id="2607531"/>
    <lineage>
        <taxon>Eukaryota</taxon>
        <taxon>Metazoa</taxon>
        <taxon>Spiralia</taxon>
        <taxon>Lophotrochozoa</taxon>
        <taxon>Mollusca</taxon>
        <taxon>Cephalopoda</taxon>
        <taxon>Coleoidea</taxon>
        <taxon>Octopodiformes</taxon>
        <taxon>Octopoda</taxon>
        <taxon>Incirrata</taxon>
        <taxon>Octopodidae</taxon>
        <taxon>Octopus</taxon>
    </lineage>
</organism>
<dbReference type="Pfam" id="PF16656">
    <property type="entry name" value="Pur_ac_phosph_N"/>
    <property type="match status" value="1"/>
</dbReference>
<evidence type="ECO:0000313" key="9">
    <source>
        <dbReference type="RefSeq" id="XP_029652684.1"/>
    </source>
</evidence>
<comment type="similarity">
    <text evidence="3">Belongs to the metallophosphoesterase superfamily. Purple acid phosphatase family.</text>
</comment>
<dbReference type="GO" id="GO:0046872">
    <property type="term" value="F:metal ion binding"/>
    <property type="evidence" value="ECO:0007669"/>
    <property type="project" value="InterPro"/>
</dbReference>
<gene>
    <name evidence="9" type="primary">LOC115225840</name>
</gene>
<dbReference type="CDD" id="cd00839">
    <property type="entry name" value="MPP_PAPs"/>
    <property type="match status" value="1"/>
</dbReference>
<dbReference type="SUPFAM" id="SSF49363">
    <property type="entry name" value="Purple acid phosphatase, N-terminal domain"/>
    <property type="match status" value="1"/>
</dbReference>
<dbReference type="InterPro" id="IPR004843">
    <property type="entry name" value="Calcineurin-like_PHP"/>
</dbReference>
<feature type="domain" description="Calcineurin-like phosphoesterase" evidence="5">
    <location>
        <begin position="146"/>
        <end position="352"/>
    </location>
</feature>
<dbReference type="Proteomes" id="UP000515154">
    <property type="component" value="Linkage group LG28"/>
</dbReference>
<dbReference type="GO" id="GO:0003993">
    <property type="term" value="F:acid phosphatase activity"/>
    <property type="evidence" value="ECO:0007669"/>
    <property type="project" value="UniProtKB-EC"/>
</dbReference>
<sequence length="490" mass="56841">MEIPGPYDSRRFAILLLSFYNVLLLCSTTSVYNGYTTTKFDPYQPEQIHIAYGEDYSMIITWSTFMRGLNTIVQYGTSSLDHVAYGKAQRFINPDLYFHTQYIHVATVPNLQPGVKYIYRCGAPEGWSKQFNFTAKRNDSSWAPAIALFGDMGSANAQSLSRLIQDVQQNLYDAIFHVGDFAYDMHKGHGEVGDKFMRQIQPMAAVVPYMTCPGNHEAYANFSNYKNRFHMPGDIDSNNMFFSFDIGPAHVISFSTEYYFFIEYGLYQIEHQYHWLEADLKKANEPANRAKHPWIITMAHRPMYCSNNDKDDCTKSESLIRKGIPIIHAYGLEDLFYKYGVDLEIWAHEHSYERLLPIYDRHVYNTSSINPYYKPEAPVHITTGSAGCSEKHDLFANKTAPWSAFRSVDYGYTRMKIHNSSHLYMEQVSDDKHGEVIDKMWLIKDKHGPYKDRALKYYPKTEESLRHMEAINQKSIFANQKKMSFRVIKK</sequence>
<keyword evidence="4" id="KW-0472">Membrane</keyword>
<dbReference type="InterPro" id="IPR041792">
    <property type="entry name" value="MPP_PAP"/>
</dbReference>
<keyword evidence="4" id="KW-1133">Transmembrane helix</keyword>
<keyword evidence="1" id="KW-0732">Signal</keyword>
<accession>A0A6P7TLA8</accession>
<comment type="catalytic activity">
    <reaction evidence="3">
        <text>a phosphate monoester + H2O = an alcohol + phosphate</text>
        <dbReference type="Rhea" id="RHEA:15017"/>
        <dbReference type="ChEBI" id="CHEBI:15377"/>
        <dbReference type="ChEBI" id="CHEBI:30879"/>
        <dbReference type="ChEBI" id="CHEBI:43474"/>
        <dbReference type="ChEBI" id="CHEBI:67140"/>
        <dbReference type="EC" id="3.1.3.2"/>
    </reaction>
</comment>
<evidence type="ECO:0000256" key="2">
    <source>
        <dbReference type="ARBA" id="ARBA00023180"/>
    </source>
</evidence>
<reference evidence="9" key="1">
    <citation type="submission" date="2025-08" db="UniProtKB">
        <authorList>
            <consortium name="RefSeq"/>
        </authorList>
    </citation>
    <scope>IDENTIFICATION</scope>
</reference>
<feature type="domain" description="Purple acid phosphatase C-terminal" evidence="6">
    <location>
        <begin position="377"/>
        <end position="439"/>
    </location>
</feature>
<evidence type="ECO:0000259" key="7">
    <source>
        <dbReference type="Pfam" id="PF16656"/>
    </source>
</evidence>
<name>A0A6P7TLA8_9MOLL</name>
<dbReference type="Pfam" id="PF14008">
    <property type="entry name" value="Metallophos_C"/>
    <property type="match status" value="1"/>
</dbReference>
<dbReference type="RefSeq" id="XP_029652684.1">
    <property type="nucleotide sequence ID" value="XM_029796824.2"/>
</dbReference>
<keyword evidence="4" id="KW-0812">Transmembrane</keyword>
<dbReference type="InterPro" id="IPR015914">
    <property type="entry name" value="PAPs_N"/>
</dbReference>
<evidence type="ECO:0000259" key="6">
    <source>
        <dbReference type="Pfam" id="PF14008"/>
    </source>
</evidence>
<evidence type="ECO:0000313" key="8">
    <source>
        <dbReference type="Proteomes" id="UP000515154"/>
    </source>
</evidence>
<dbReference type="AlphaFoldDB" id="A0A6P7TLA8"/>
<evidence type="ECO:0000259" key="5">
    <source>
        <dbReference type="Pfam" id="PF00149"/>
    </source>
</evidence>
<dbReference type="PANTHER" id="PTHR45867">
    <property type="entry name" value="PURPLE ACID PHOSPHATASE"/>
    <property type="match status" value="1"/>
</dbReference>
<dbReference type="InterPro" id="IPR029052">
    <property type="entry name" value="Metallo-depent_PP-like"/>
</dbReference>
<dbReference type="Gene3D" id="2.60.40.380">
    <property type="entry name" value="Purple acid phosphatase-like, N-terminal"/>
    <property type="match status" value="1"/>
</dbReference>
<evidence type="ECO:0000256" key="1">
    <source>
        <dbReference type="ARBA" id="ARBA00022729"/>
    </source>
</evidence>
<proteinExistence type="inferred from homology"/>
<dbReference type="Gene3D" id="3.60.21.10">
    <property type="match status" value="1"/>
</dbReference>
<dbReference type="EC" id="3.1.3.2" evidence="3"/>
<keyword evidence="8" id="KW-1185">Reference proteome</keyword>
<dbReference type="Pfam" id="PF00149">
    <property type="entry name" value="Metallophos"/>
    <property type="match status" value="1"/>
</dbReference>
<keyword evidence="2" id="KW-0325">Glycoprotein</keyword>
<dbReference type="KEGG" id="osn:115225840"/>
<feature type="domain" description="Purple acid phosphatase N-terminal" evidence="7">
    <location>
        <begin position="45"/>
        <end position="134"/>
    </location>
</feature>
<dbReference type="PANTHER" id="PTHR45867:SF3">
    <property type="entry name" value="ACID PHOSPHATASE TYPE 7"/>
    <property type="match status" value="1"/>
</dbReference>
<evidence type="ECO:0000256" key="4">
    <source>
        <dbReference type="SAM" id="Phobius"/>
    </source>
</evidence>
<dbReference type="SUPFAM" id="SSF56300">
    <property type="entry name" value="Metallo-dependent phosphatases"/>
    <property type="match status" value="1"/>
</dbReference>
<dbReference type="InterPro" id="IPR025733">
    <property type="entry name" value="PAPs_C"/>
</dbReference>